<keyword evidence="4 9" id="KW-0732">Signal</keyword>
<evidence type="ECO:0000256" key="2">
    <source>
        <dbReference type="ARBA" id="ARBA00022617"/>
    </source>
</evidence>
<accession>A0A3L7A2C9</accession>
<feature type="chain" id="PRO_5018326517" evidence="9">
    <location>
        <begin position="27"/>
        <end position="413"/>
    </location>
</feature>
<dbReference type="GO" id="GO:0009055">
    <property type="term" value="F:electron transfer activity"/>
    <property type="evidence" value="ECO:0007669"/>
    <property type="project" value="InterPro"/>
</dbReference>
<dbReference type="PANTHER" id="PTHR30600:SF10">
    <property type="entry name" value="BLL6722 PROTEIN"/>
    <property type="match status" value="1"/>
</dbReference>
<name>A0A3L7A2C9_9HYPH</name>
<protein>
    <submittedName>
        <fullName evidence="11">Methylamine utilization protein MauG</fullName>
    </submittedName>
</protein>
<feature type="signal peptide" evidence="9">
    <location>
        <begin position="1"/>
        <end position="26"/>
    </location>
</feature>
<evidence type="ECO:0000313" key="11">
    <source>
        <dbReference type="EMBL" id="RLP74399.1"/>
    </source>
</evidence>
<dbReference type="Gene3D" id="1.10.760.10">
    <property type="entry name" value="Cytochrome c-like domain"/>
    <property type="match status" value="2"/>
</dbReference>
<feature type="domain" description="Cytochrome c" evidence="10">
    <location>
        <begin position="210"/>
        <end position="375"/>
    </location>
</feature>
<dbReference type="AlphaFoldDB" id="A0A3L7A2C9"/>
<dbReference type="InterPro" id="IPR004852">
    <property type="entry name" value="Di-haem_cyt_c_peroxidsae"/>
</dbReference>
<keyword evidence="12" id="KW-1185">Reference proteome</keyword>
<gene>
    <name evidence="11" type="ORF">D9R14_18715</name>
</gene>
<dbReference type="InterPro" id="IPR051395">
    <property type="entry name" value="Cytochrome_c_Peroxidase/MauG"/>
</dbReference>
<dbReference type="GO" id="GO:0030313">
    <property type="term" value="C:cell envelope"/>
    <property type="evidence" value="ECO:0007669"/>
    <property type="project" value="UniProtKB-SubCell"/>
</dbReference>
<evidence type="ECO:0000256" key="3">
    <source>
        <dbReference type="ARBA" id="ARBA00022723"/>
    </source>
</evidence>
<evidence type="ECO:0000256" key="6">
    <source>
        <dbReference type="ARBA" id="ARBA00023004"/>
    </source>
</evidence>
<evidence type="ECO:0000256" key="8">
    <source>
        <dbReference type="SAM" id="MobiDB-lite"/>
    </source>
</evidence>
<evidence type="ECO:0000313" key="12">
    <source>
        <dbReference type="Proteomes" id="UP000269692"/>
    </source>
</evidence>
<comment type="subcellular location">
    <subcellularLocation>
        <location evidence="1">Cell envelope</location>
    </subcellularLocation>
</comment>
<keyword evidence="5" id="KW-0560">Oxidoreductase</keyword>
<evidence type="ECO:0000256" key="9">
    <source>
        <dbReference type="SAM" id="SignalP"/>
    </source>
</evidence>
<dbReference type="InterPro" id="IPR036909">
    <property type="entry name" value="Cyt_c-like_dom_sf"/>
</dbReference>
<organism evidence="11 12">
    <name type="scientific">Xanthobacter tagetidis</name>
    <dbReference type="NCBI Taxonomy" id="60216"/>
    <lineage>
        <taxon>Bacteria</taxon>
        <taxon>Pseudomonadati</taxon>
        <taxon>Pseudomonadota</taxon>
        <taxon>Alphaproteobacteria</taxon>
        <taxon>Hyphomicrobiales</taxon>
        <taxon>Xanthobacteraceae</taxon>
        <taxon>Xanthobacter</taxon>
    </lineage>
</organism>
<dbReference type="GO" id="GO:0046872">
    <property type="term" value="F:metal ion binding"/>
    <property type="evidence" value="ECO:0007669"/>
    <property type="project" value="UniProtKB-KW"/>
</dbReference>
<reference evidence="11 12" key="1">
    <citation type="submission" date="2018-10" db="EMBL/GenBank/DDBJ databases">
        <title>Xanthobacter tagetidis genome sequencing and assembly.</title>
        <authorList>
            <person name="Maclea K.S."/>
            <person name="Goen A.E."/>
            <person name="Fatima S.A."/>
        </authorList>
    </citation>
    <scope>NUCLEOTIDE SEQUENCE [LARGE SCALE GENOMIC DNA]</scope>
    <source>
        <strain evidence="11 12">ATCC 700314</strain>
    </source>
</reference>
<evidence type="ECO:0000256" key="5">
    <source>
        <dbReference type="ARBA" id="ARBA00023002"/>
    </source>
</evidence>
<evidence type="ECO:0000259" key="10">
    <source>
        <dbReference type="PROSITE" id="PS51007"/>
    </source>
</evidence>
<dbReference type="SUPFAM" id="SSF46626">
    <property type="entry name" value="Cytochrome c"/>
    <property type="match status" value="2"/>
</dbReference>
<feature type="region of interest" description="Disordered" evidence="8">
    <location>
        <begin position="390"/>
        <end position="413"/>
    </location>
</feature>
<feature type="domain" description="Cytochrome c" evidence="10">
    <location>
        <begin position="31"/>
        <end position="183"/>
    </location>
</feature>
<dbReference type="PANTHER" id="PTHR30600">
    <property type="entry name" value="CYTOCHROME C PEROXIDASE-RELATED"/>
    <property type="match status" value="1"/>
</dbReference>
<dbReference type="GO" id="GO:0020037">
    <property type="term" value="F:heme binding"/>
    <property type="evidence" value="ECO:0007669"/>
    <property type="project" value="InterPro"/>
</dbReference>
<proteinExistence type="predicted"/>
<dbReference type="InterPro" id="IPR009056">
    <property type="entry name" value="Cyt_c-like_dom"/>
</dbReference>
<sequence>MERRLRPIGWAALTVGVLLVGGSAQAGEIATPEALGEALFFDTALSKNRTQACASCHAPDAAFTDPREGAAGMAVSVGDDGRSLGDRNAPSAGYARFSPPFGRSRKPGLYRGGQFHDGRASSLEAQAGGPPLNRAEMGMGSKAEVVARLKENPAYVAAFQNLYGPAVFRSDARAFAAMTRAIAAFERTDAFAPFDSRYDRYLKGEATLTDQEELGRVLFFSKQFTNCALCHQLNAQGGTAGETFTNYEFHNIGVPANPDLAATGAVTAPDLGLARNPKVRDRNAQAGRFKVPGLRNVAVTGPYMHNGAFKDLRTVILFYNTFNTANPAREINPETGAPFAPPEVPGTLSLTELETGPALDDRRIDALVAFLETLTDRRYEPLMAQRRDARAAAKAAARQPSAPNVAPQAAAGR</sequence>
<dbReference type="GO" id="GO:0004130">
    <property type="term" value="F:cytochrome-c peroxidase activity"/>
    <property type="evidence" value="ECO:0007669"/>
    <property type="project" value="TreeGrafter"/>
</dbReference>
<keyword evidence="2 7" id="KW-0349">Heme</keyword>
<comment type="caution">
    <text evidence="11">The sequence shown here is derived from an EMBL/GenBank/DDBJ whole genome shotgun (WGS) entry which is preliminary data.</text>
</comment>
<dbReference type="PROSITE" id="PS51007">
    <property type="entry name" value="CYTC"/>
    <property type="match status" value="2"/>
</dbReference>
<dbReference type="OrthoDB" id="9805202at2"/>
<dbReference type="Pfam" id="PF03150">
    <property type="entry name" value="CCP_MauG"/>
    <property type="match status" value="1"/>
</dbReference>
<keyword evidence="6 7" id="KW-0408">Iron</keyword>
<keyword evidence="3 7" id="KW-0479">Metal-binding</keyword>
<dbReference type="EMBL" id="RCTF01000019">
    <property type="protein sequence ID" value="RLP74399.1"/>
    <property type="molecule type" value="Genomic_DNA"/>
</dbReference>
<dbReference type="Proteomes" id="UP000269692">
    <property type="component" value="Unassembled WGS sequence"/>
</dbReference>
<evidence type="ECO:0000256" key="4">
    <source>
        <dbReference type="ARBA" id="ARBA00022729"/>
    </source>
</evidence>
<evidence type="ECO:0000256" key="1">
    <source>
        <dbReference type="ARBA" id="ARBA00004196"/>
    </source>
</evidence>
<dbReference type="RefSeq" id="WP_121624872.1">
    <property type="nucleotide sequence ID" value="NZ_JACIIW010000003.1"/>
</dbReference>
<evidence type="ECO:0000256" key="7">
    <source>
        <dbReference type="PROSITE-ProRule" id="PRU00433"/>
    </source>
</evidence>